<proteinExistence type="predicted"/>
<dbReference type="AlphaFoldDB" id="A0A6G7PW37"/>
<reference evidence="1 2" key="1">
    <citation type="submission" date="2020-02" db="EMBL/GenBank/DDBJ databases">
        <title>Genome analysis of Thermosulfuriphilus ammonigenes ST65T, an anaerobic thermophilic chemolithoautotrophic bacterium isolated from a deep-sea hydrothermal vent.</title>
        <authorList>
            <person name="Slobodkina G."/>
            <person name="Allioux M."/>
            <person name="Merkel A."/>
            <person name="Alain K."/>
            <person name="Jebbar M."/>
            <person name="Slobodkin A."/>
        </authorList>
    </citation>
    <scope>NUCLEOTIDE SEQUENCE [LARGE SCALE GENOMIC DNA]</scope>
    <source>
        <strain evidence="1 2">ST65</strain>
    </source>
</reference>
<organism evidence="1 2">
    <name type="scientific">Thermosulfuriphilus ammonigenes</name>
    <dbReference type="NCBI Taxonomy" id="1936021"/>
    <lineage>
        <taxon>Bacteria</taxon>
        <taxon>Pseudomonadati</taxon>
        <taxon>Thermodesulfobacteriota</taxon>
        <taxon>Thermodesulfobacteria</taxon>
        <taxon>Thermodesulfobacteriales</taxon>
        <taxon>Thermodesulfobacteriaceae</taxon>
        <taxon>Thermosulfuriphilus</taxon>
    </lineage>
</organism>
<name>A0A6G7PW37_9BACT</name>
<dbReference type="KEGG" id="tav:G4V39_05350"/>
<evidence type="ECO:0000313" key="2">
    <source>
        <dbReference type="Proteomes" id="UP000502179"/>
    </source>
</evidence>
<keyword evidence="2" id="KW-1185">Reference proteome</keyword>
<evidence type="ECO:0000313" key="1">
    <source>
        <dbReference type="EMBL" id="QIJ71731.1"/>
    </source>
</evidence>
<dbReference type="RefSeq" id="WP_166031949.1">
    <property type="nucleotide sequence ID" value="NZ_CP048877.1"/>
</dbReference>
<sequence>MPGKFIWRVFWGFFCLFFFLGAVPLSATEAFSSQSLVFRVTWFGLPAGKVHLKVEKNSREIVITATARSSRLLSTFYPVRDLWQSILAGSPPYPVRSFIDQNEGKWSRKKEYLFDYRGGVVRVLKNGRLKKEVRLEFPAFDEISAFVYLRDLEFSAPGEIKYVPTFSGGRFYRVPVEFLGYEEIKVTGGWKKVLHLRPKVPFEGVFGRKGDIHVWLTADSRRLPVKVTGRLTIGHLTAWLVRPRP</sequence>
<dbReference type="Pfam" id="PF11306">
    <property type="entry name" value="DUF3108"/>
    <property type="match status" value="1"/>
</dbReference>
<protein>
    <submittedName>
        <fullName evidence="1">DUF3108 domain-containing protein</fullName>
    </submittedName>
</protein>
<accession>A0A6G7PW37</accession>
<dbReference type="InterPro" id="IPR021457">
    <property type="entry name" value="DUF3108"/>
</dbReference>
<dbReference type="EMBL" id="CP048877">
    <property type="protein sequence ID" value="QIJ71731.1"/>
    <property type="molecule type" value="Genomic_DNA"/>
</dbReference>
<gene>
    <name evidence="1" type="ORF">G4V39_05350</name>
</gene>
<dbReference type="Proteomes" id="UP000502179">
    <property type="component" value="Chromosome"/>
</dbReference>